<dbReference type="AlphaFoldDB" id="A0AAQ3WVR1"/>
<feature type="region of interest" description="Disordered" evidence="1">
    <location>
        <begin position="259"/>
        <end position="298"/>
    </location>
</feature>
<evidence type="ECO:0000313" key="2">
    <source>
        <dbReference type="EMBL" id="WVZ75295.1"/>
    </source>
</evidence>
<accession>A0AAQ3WVR1</accession>
<keyword evidence="3" id="KW-1185">Reference proteome</keyword>
<proteinExistence type="predicted"/>
<evidence type="ECO:0000256" key="1">
    <source>
        <dbReference type="SAM" id="MobiDB-lite"/>
    </source>
</evidence>
<reference evidence="2 3" key="1">
    <citation type="submission" date="2024-02" db="EMBL/GenBank/DDBJ databases">
        <title>High-quality chromosome-scale genome assembly of Pensacola bahiagrass (Paspalum notatum Flugge var. saurae).</title>
        <authorList>
            <person name="Vega J.M."/>
            <person name="Podio M."/>
            <person name="Orjuela J."/>
            <person name="Siena L.A."/>
            <person name="Pessino S.C."/>
            <person name="Combes M.C."/>
            <person name="Mariac C."/>
            <person name="Albertini E."/>
            <person name="Pupilli F."/>
            <person name="Ortiz J.P.A."/>
            <person name="Leblanc O."/>
        </authorList>
    </citation>
    <scope>NUCLEOTIDE SEQUENCE [LARGE SCALE GENOMIC DNA]</scope>
    <source>
        <strain evidence="2">R1</strain>
        <tissue evidence="2">Leaf</tissue>
    </source>
</reference>
<organism evidence="2 3">
    <name type="scientific">Paspalum notatum var. saurae</name>
    <dbReference type="NCBI Taxonomy" id="547442"/>
    <lineage>
        <taxon>Eukaryota</taxon>
        <taxon>Viridiplantae</taxon>
        <taxon>Streptophyta</taxon>
        <taxon>Embryophyta</taxon>
        <taxon>Tracheophyta</taxon>
        <taxon>Spermatophyta</taxon>
        <taxon>Magnoliopsida</taxon>
        <taxon>Liliopsida</taxon>
        <taxon>Poales</taxon>
        <taxon>Poaceae</taxon>
        <taxon>PACMAD clade</taxon>
        <taxon>Panicoideae</taxon>
        <taxon>Andropogonodae</taxon>
        <taxon>Paspaleae</taxon>
        <taxon>Paspalinae</taxon>
        <taxon>Paspalum</taxon>
    </lineage>
</organism>
<evidence type="ECO:0000313" key="3">
    <source>
        <dbReference type="Proteomes" id="UP001341281"/>
    </source>
</evidence>
<dbReference type="Proteomes" id="UP001341281">
    <property type="component" value="Chromosome 05"/>
</dbReference>
<feature type="region of interest" description="Disordered" evidence="1">
    <location>
        <begin position="116"/>
        <end position="155"/>
    </location>
</feature>
<feature type="compositionally biased region" description="Polar residues" evidence="1">
    <location>
        <begin position="128"/>
        <end position="155"/>
    </location>
</feature>
<protein>
    <submittedName>
        <fullName evidence="2">Uncharacterized protein</fullName>
    </submittedName>
</protein>
<feature type="compositionally biased region" description="Polar residues" evidence="1">
    <location>
        <begin position="278"/>
        <end position="298"/>
    </location>
</feature>
<dbReference type="EMBL" id="CP144749">
    <property type="protein sequence ID" value="WVZ75295.1"/>
    <property type="molecule type" value="Genomic_DNA"/>
</dbReference>
<sequence length="298" mass="32674">MISRACMVSLEQAMGRDHGLEVDVVAVVAYVSHLEIGINYGPGGSREFWLKDVEPIQLAVRFNPELWDTIRKAVCDRGLDVRLPGSTSYVWLPVPGVYTSKQCKNTSPSATCAARRRRPSACAGRPNTDMNSPRNSGEMVSSVHQSKSPDKTNVSKCDTFHQNVTDSALGEPDTVNILKHEEVADMGSSSKHPNKRTHVDVAPICLGDVAFASESIDKVVGTEIHVDSLSEMESLADDQNVSADVKCLSTIDDESVEREISLHEAPKRKKTDHKVDSTNDTDATTTFAMKQTWPSFDQ</sequence>
<name>A0AAQ3WVR1_PASNO</name>
<gene>
    <name evidence="2" type="ORF">U9M48_023365</name>
</gene>